<dbReference type="EMBL" id="JAMWDU010000005">
    <property type="protein sequence ID" value="MCP8888123.1"/>
    <property type="molecule type" value="Genomic_DNA"/>
</dbReference>
<sequence>MQLGFVRVIAVVVGTFVAAGNGMAADLLLNYGGQCTNYRQSVMPLMPVEEIRQSVAANLESAKAGMDDPSVLTSRQPAFIWAMEARWACSTALGYLNGGYVDEESVQKCDCFHQQYVSFR</sequence>
<keyword evidence="2" id="KW-1185">Reference proteome</keyword>
<dbReference type="RefSeq" id="WP_254675194.1">
    <property type="nucleotide sequence ID" value="NZ_JAMWDU010000005.1"/>
</dbReference>
<protein>
    <submittedName>
        <fullName evidence="1">Uncharacterized protein</fullName>
    </submittedName>
</protein>
<dbReference type="AlphaFoldDB" id="A0A9Q4AR51"/>
<comment type="caution">
    <text evidence="1">The sequence shown here is derived from an EMBL/GenBank/DDBJ whole genome shotgun (WGS) entry which is preliminary data.</text>
</comment>
<gene>
    <name evidence="1" type="ORF">NF348_13445</name>
</gene>
<organism evidence="1 2">
    <name type="scientific">Devosia ureilytica</name>
    <dbReference type="NCBI Taxonomy" id="2952754"/>
    <lineage>
        <taxon>Bacteria</taxon>
        <taxon>Pseudomonadati</taxon>
        <taxon>Pseudomonadota</taxon>
        <taxon>Alphaproteobacteria</taxon>
        <taxon>Hyphomicrobiales</taxon>
        <taxon>Devosiaceae</taxon>
        <taxon>Devosia</taxon>
    </lineage>
</organism>
<evidence type="ECO:0000313" key="2">
    <source>
        <dbReference type="Proteomes" id="UP001060275"/>
    </source>
</evidence>
<proteinExistence type="predicted"/>
<evidence type="ECO:0000313" key="1">
    <source>
        <dbReference type="EMBL" id="MCP8888123.1"/>
    </source>
</evidence>
<reference evidence="1" key="1">
    <citation type="submission" date="2022-06" db="EMBL/GenBank/DDBJ databases">
        <title>Devosia sp. XJ19-45 genome assembly.</title>
        <authorList>
            <person name="Li B."/>
            <person name="Cai M."/>
            <person name="Nie G."/>
            <person name="Li W."/>
        </authorList>
    </citation>
    <scope>NUCLEOTIDE SEQUENCE</scope>
    <source>
        <strain evidence="1">XJ19-45</strain>
    </source>
</reference>
<accession>A0A9Q4AR51</accession>
<dbReference type="Proteomes" id="UP001060275">
    <property type="component" value="Unassembled WGS sequence"/>
</dbReference>
<name>A0A9Q4AR51_9HYPH</name>